<dbReference type="EMBL" id="JBBXMP010000088">
    <property type="protein sequence ID" value="KAL0063097.1"/>
    <property type="molecule type" value="Genomic_DNA"/>
</dbReference>
<evidence type="ECO:0000313" key="3">
    <source>
        <dbReference type="Proteomes" id="UP001437256"/>
    </source>
</evidence>
<dbReference type="Proteomes" id="UP001437256">
    <property type="component" value="Unassembled WGS sequence"/>
</dbReference>
<feature type="region of interest" description="Disordered" evidence="1">
    <location>
        <begin position="81"/>
        <end position="197"/>
    </location>
</feature>
<gene>
    <name evidence="2" type="ORF">AAF712_010005</name>
</gene>
<reference evidence="2 3" key="1">
    <citation type="submission" date="2024-05" db="EMBL/GenBank/DDBJ databases">
        <title>A draft genome resource for the thread blight pathogen Marasmius tenuissimus strain MS-2.</title>
        <authorList>
            <person name="Yulfo-Soto G.E."/>
            <person name="Baruah I.K."/>
            <person name="Amoako-Attah I."/>
            <person name="Bukari Y."/>
            <person name="Meinhardt L.W."/>
            <person name="Bailey B.A."/>
            <person name="Cohen S.P."/>
        </authorList>
    </citation>
    <scope>NUCLEOTIDE SEQUENCE [LARGE SCALE GENOMIC DNA]</scope>
    <source>
        <strain evidence="2 3">MS-2</strain>
    </source>
</reference>
<proteinExistence type="predicted"/>
<accession>A0ABR2ZPM9</accession>
<protein>
    <submittedName>
        <fullName evidence="2">Uncharacterized protein</fullName>
    </submittedName>
</protein>
<name>A0ABR2ZPM9_9AGAR</name>
<evidence type="ECO:0000313" key="2">
    <source>
        <dbReference type="EMBL" id="KAL0063097.1"/>
    </source>
</evidence>
<keyword evidence="3" id="KW-1185">Reference proteome</keyword>
<sequence length="197" mass="21411">MLRGAVFSGSEQNIHRTLVDEVERFPTLERAVADHPMFSDPEFLANIRGFIEGVMDEDKEKGSKPAGVSRLLSQAMFYSINPDSRHNPAKGNQVKSDLDHKLNVETKPLVSLKGGGTNAQRSFQNEDSSTKRDLIMADGTNNASPPPATTSRSSPESRPVPPTSDLHSEATLTVTSEAENESKEKDVVMQDANSDGS</sequence>
<evidence type="ECO:0000256" key="1">
    <source>
        <dbReference type="SAM" id="MobiDB-lite"/>
    </source>
</evidence>
<comment type="caution">
    <text evidence="2">The sequence shown here is derived from an EMBL/GenBank/DDBJ whole genome shotgun (WGS) entry which is preliminary data.</text>
</comment>
<organism evidence="2 3">
    <name type="scientific">Marasmius tenuissimus</name>
    <dbReference type="NCBI Taxonomy" id="585030"/>
    <lineage>
        <taxon>Eukaryota</taxon>
        <taxon>Fungi</taxon>
        <taxon>Dikarya</taxon>
        <taxon>Basidiomycota</taxon>
        <taxon>Agaricomycotina</taxon>
        <taxon>Agaricomycetes</taxon>
        <taxon>Agaricomycetidae</taxon>
        <taxon>Agaricales</taxon>
        <taxon>Marasmiineae</taxon>
        <taxon>Marasmiaceae</taxon>
        <taxon>Marasmius</taxon>
    </lineage>
</organism>
<feature type="compositionally biased region" description="Polar residues" evidence="1">
    <location>
        <begin position="118"/>
        <end position="127"/>
    </location>
</feature>